<dbReference type="InterPro" id="IPR051326">
    <property type="entry name" value="Kynurenine-oxoglutarate_AT"/>
</dbReference>
<evidence type="ECO:0000313" key="5">
    <source>
        <dbReference type="EMBL" id="PIO76939.1"/>
    </source>
</evidence>
<comment type="cofactor">
    <cofactor evidence="1">
        <name>pyridoxal 5'-phosphate</name>
        <dbReference type="ChEBI" id="CHEBI:597326"/>
    </cofactor>
</comment>
<keyword evidence="6" id="KW-1185">Reference proteome</keyword>
<dbReference type="OrthoDB" id="5864316at2759"/>
<dbReference type="InterPro" id="IPR015424">
    <property type="entry name" value="PyrdxlP-dep_Trfase"/>
</dbReference>
<dbReference type="Proteomes" id="UP000230423">
    <property type="component" value="Unassembled WGS sequence"/>
</dbReference>
<proteinExistence type="predicted"/>
<name>A0A2G9V374_TELCI</name>
<dbReference type="GO" id="GO:0005739">
    <property type="term" value="C:mitochondrion"/>
    <property type="evidence" value="ECO:0007669"/>
    <property type="project" value="TreeGrafter"/>
</dbReference>
<keyword evidence="3" id="KW-0808">Transferase</keyword>
<evidence type="ECO:0000313" key="6">
    <source>
        <dbReference type="Proteomes" id="UP000230423"/>
    </source>
</evidence>
<evidence type="ECO:0000256" key="3">
    <source>
        <dbReference type="ARBA" id="ARBA00022679"/>
    </source>
</evidence>
<sequence>MYKMMYDAGFEPIRPEAGYFMLAQFGKLDGPFKKPDSTNDPLDFRFARWLCREKKLAVIPPSAFYSDEYKATNETMIRLCFMKDDATMEAARSVLEALK</sequence>
<keyword evidence="4" id="KW-0663">Pyridoxal phosphate</keyword>
<dbReference type="PANTHER" id="PTHR43807">
    <property type="entry name" value="FI04487P"/>
    <property type="match status" value="1"/>
</dbReference>
<accession>A0A2G9V374</accession>
<organism evidence="5 6">
    <name type="scientific">Teladorsagia circumcincta</name>
    <name type="common">Brown stomach worm</name>
    <name type="synonym">Ostertagia circumcincta</name>
    <dbReference type="NCBI Taxonomy" id="45464"/>
    <lineage>
        <taxon>Eukaryota</taxon>
        <taxon>Metazoa</taxon>
        <taxon>Ecdysozoa</taxon>
        <taxon>Nematoda</taxon>
        <taxon>Chromadorea</taxon>
        <taxon>Rhabditida</taxon>
        <taxon>Rhabditina</taxon>
        <taxon>Rhabditomorpha</taxon>
        <taxon>Strongyloidea</taxon>
        <taxon>Trichostrongylidae</taxon>
        <taxon>Teladorsagia</taxon>
    </lineage>
</organism>
<evidence type="ECO:0000256" key="4">
    <source>
        <dbReference type="ARBA" id="ARBA00022898"/>
    </source>
</evidence>
<gene>
    <name evidence="5" type="ORF">TELCIR_00989</name>
</gene>
<dbReference type="GO" id="GO:0016212">
    <property type="term" value="F:kynurenine-oxoglutarate transaminase activity"/>
    <property type="evidence" value="ECO:0007669"/>
    <property type="project" value="TreeGrafter"/>
</dbReference>
<dbReference type="SUPFAM" id="SSF53383">
    <property type="entry name" value="PLP-dependent transferases"/>
    <property type="match status" value="1"/>
</dbReference>
<evidence type="ECO:0000256" key="1">
    <source>
        <dbReference type="ARBA" id="ARBA00001933"/>
    </source>
</evidence>
<reference evidence="5 6" key="1">
    <citation type="submission" date="2015-09" db="EMBL/GenBank/DDBJ databases">
        <title>Draft genome of the parasitic nematode Teladorsagia circumcincta isolate WARC Sus (inbred).</title>
        <authorList>
            <person name="Mitreva M."/>
        </authorList>
    </citation>
    <scope>NUCLEOTIDE SEQUENCE [LARGE SCALE GENOMIC DNA]</scope>
    <source>
        <strain evidence="5 6">S</strain>
    </source>
</reference>
<dbReference type="InterPro" id="IPR015422">
    <property type="entry name" value="PyrdxlP-dep_Trfase_small"/>
</dbReference>
<dbReference type="AlphaFoldDB" id="A0A2G9V374"/>
<protein>
    <recommendedName>
        <fullName evidence="7">Aminotransferase class I/classII domain-containing protein</fullName>
    </recommendedName>
</protein>
<dbReference type="Gene3D" id="3.90.1150.10">
    <property type="entry name" value="Aspartate Aminotransferase, domain 1"/>
    <property type="match status" value="1"/>
</dbReference>
<dbReference type="EMBL" id="KZ345021">
    <property type="protein sequence ID" value="PIO76939.1"/>
    <property type="molecule type" value="Genomic_DNA"/>
</dbReference>
<evidence type="ECO:0000256" key="2">
    <source>
        <dbReference type="ARBA" id="ARBA00022576"/>
    </source>
</evidence>
<evidence type="ECO:0008006" key="7">
    <source>
        <dbReference type="Google" id="ProtNLM"/>
    </source>
</evidence>
<dbReference type="PANTHER" id="PTHR43807:SF20">
    <property type="entry name" value="FI04487P"/>
    <property type="match status" value="1"/>
</dbReference>
<keyword evidence="2" id="KW-0032">Aminotransferase</keyword>